<organism evidence="1 2">
    <name type="scientific">Pseudomonas fluorescens</name>
    <dbReference type="NCBI Taxonomy" id="294"/>
    <lineage>
        <taxon>Bacteria</taxon>
        <taxon>Pseudomonadati</taxon>
        <taxon>Pseudomonadota</taxon>
        <taxon>Gammaproteobacteria</taxon>
        <taxon>Pseudomonadales</taxon>
        <taxon>Pseudomonadaceae</taxon>
        <taxon>Pseudomonas</taxon>
    </lineage>
</organism>
<gene>
    <name evidence="1" type="ORF">PS691_05303</name>
</gene>
<proteinExistence type="predicted"/>
<protein>
    <submittedName>
        <fullName evidence="1">Uncharacterized protein</fullName>
    </submittedName>
</protein>
<evidence type="ECO:0000313" key="2">
    <source>
        <dbReference type="Proteomes" id="UP000337909"/>
    </source>
</evidence>
<name>A0A5E7F8C8_PSEFL</name>
<reference evidence="1 2" key="1">
    <citation type="submission" date="2019-09" db="EMBL/GenBank/DDBJ databases">
        <authorList>
            <person name="Chandra G."/>
            <person name="Truman W A."/>
        </authorList>
    </citation>
    <scope>NUCLEOTIDE SEQUENCE [LARGE SCALE GENOMIC DNA]</scope>
    <source>
        <strain evidence="1">PS691</strain>
    </source>
</reference>
<accession>A0A5E7F8C8</accession>
<dbReference type="AlphaFoldDB" id="A0A5E7F8C8"/>
<dbReference type="Proteomes" id="UP000337909">
    <property type="component" value="Unassembled WGS sequence"/>
</dbReference>
<sequence>MMSDTSNALTVMGTQGMKEVLKSYLDIHMVEKQSAEWQCSV</sequence>
<dbReference type="EMBL" id="CABVHQ010000086">
    <property type="protein sequence ID" value="VVO35701.1"/>
    <property type="molecule type" value="Genomic_DNA"/>
</dbReference>
<evidence type="ECO:0000313" key="1">
    <source>
        <dbReference type="EMBL" id="VVO35701.1"/>
    </source>
</evidence>